<dbReference type="Proteomes" id="UP000216885">
    <property type="component" value="Unassembled WGS sequence"/>
</dbReference>
<accession>A0A261U687</accession>
<comment type="caution">
    <text evidence="1">The sequence shown here is derived from an EMBL/GenBank/DDBJ whole genome shotgun (WGS) entry which is preliminary data.</text>
</comment>
<keyword evidence="2" id="KW-1185">Reference proteome</keyword>
<proteinExistence type="predicted"/>
<name>A0A261U687_9BORD</name>
<dbReference type="EMBL" id="NEVQ01000013">
    <property type="protein sequence ID" value="OZI56780.1"/>
    <property type="molecule type" value="Genomic_DNA"/>
</dbReference>
<evidence type="ECO:0000313" key="1">
    <source>
        <dbReference type="EMBL" id="OZI56780.1"/>
    </source>
</evidence>
<organism evidence="1 2">
    <name type="scientific">Bordetella genomosp. 4</name>
    <dbReference type="NCBI Taxonomy" id="463044"/>
    <lineage>
        <taxon>Bacteria</taxon>
        <taxon>Pseudomonadati</taxon>
        <taxon>Pseudomonadota</taxon>
        <taxon>Betaproteobacteria</taxon>
        <taxon>Burkholderiales</taxon>
        <taxon>Alcaligenaceae</taxon>
        <taxon>Bordetella</taxon>
    </lineage>
</organism>
<sequence length="96" mass="10237">MDTYLFATRGRLIPITTRGTPPMSMPAPINKNVRLLMDNPMTPKVTAHTSSGNAAVMYPFIMMCSNARMKGGTIASGRPEFACISATANDGEAKNG</sequence>
<gene>
    <name evidence="1" type="ORF">CAL20_15390</name>
</gene>
<dbReference type="AlphaFoldDB" id="A0A261U687"/>
<evidence type="ECO:0000313" key="2">
    <source>
        <dbReference type="Proteomes" id="UP000216885"/>
    </source>
</evidence>
<protein>
    <submittedName>
        <fullName evidence="1">Uncharacterized protein</fullName>
    </submittedName>
</protein>
<reference evidence="1 2" key="1">
    <citation type="submission" date="2017-05" db="EMBL/GenBank/DDBJ databases">
        <title>Complete and WGS of Bordetella genogroups.</title>
        <authorList>
            <person name="Spilker T."/>
            <person name="LiPuma J."/>
        </authorList>
    </citation>
    <scope>NUCLEOTIDE SEQUENCE [LARGE SCALE GENOMIC DNA]</scope>
    <source>
        <strain evidence="1 2">AU9919</strain>
    </source>
</reference>